<evidence type="ECO:0000313" key="7">
    <source>
        <dbReference type="EMBL" id="MCH7410244.1"/>
    </source>
</evidence>
<dbReference type="Pfam" id="PF04932">
    <property type="entry name" value="Wzy_C"/>
    <property type="match status" value="1"/>
</dbReference>
<feature type="transmembrane region" description="Helical" evidence="5">
    <location>
        <begin position="77"/>
        <end position="94"/>
    </location>
</feature>
<feature type="transmembrane region" description="Helical" evidence="5">
    <location>
        <begin position="175"/>
        <end position="191"/>
    </location>
</feature>
<feature type="transmembrane region" description="Helical" evidence="5">
    <location>
        <begin position="51"/>
        <end position="70"/>
    </location>
</feature>
<protein>
    <submittedName>
        <fullName evidence="7">O-antigen ligase family protein</fullName>
    </submittedName>
</protein>
<sequence length="620" mass="70742">MNILSVKWSIALIKQVNLTNTVAMVLLFVVLALLPLSYNKELFYETESIKTIHFLILLIPLSIVAFLKHIQRNSNTKLTKIDLTFGLFIFYLLINKKLMGDTPIFSIQYVELISLGFYYLFIRLLGDELRHKALLFIIIGGFIQALYGQAQILGLVSSNHSLFKVTGGFFNPGPLAGYLLSSIILILWLIINKENFKRNLGIASKSIPDYTFGLFLIILFMIAILISTHSRAGIFSIFTIGLIMFYQKQSCDHLFKRLKNKKTFTGIVLFSFLSIVALVSLYFFNLNSADGRFLIWKVSKSMISDNILFGVGFDNFRAYYMNAQALFFEANPTSKFSWVADDVEYGFNEPLTYVVEQGMIGAVIVSTLFYQVINTPNLQFNQAVKLSLLGILIFSLFSYPLQILPVKLNVVTFIAVLAFDSKEVFLQFERTKQSKPISHLTTSLLLIAIQFSIFFHIDHSRFIANNYKKWKIAFSAYQGGDLHHSITTFESIPKILLTDSKLLLPYAKALERTNENQKSNLYLQMAMINGNNSLVMNSLGKSYQNLGMYELAEESYMIAENMIPHKLYPKYQRFLLYEELGQDSLAKNLAIKIMQMPVKIESPASVEIKEKVEKWLAEVN</sequence>
<evidence type="ECO:0000259" key="6">
    <source>
        <dbReference type="Pfam" id="PF04932"/>
    </source>
</evidence>
<keyword evidence="3 5" id="KW-1133">Transmembrane helix</keyword>
<feature type="transmembrane region" description="Helical" evidence="5">
    <location>
        <begin position="263"/>
        <end position="284"/>
    </location>
</feature>
<keyword evidence="2 5" id="KW-0812">Transmembrane</keyword>
<dbReference type="Gene3D" id="1.25.40.10">
    <property type="entry name" value="Tetratricopeptide repeat domain"/>
    <property type="match status" value="1"/>
</dbReference>
<name>A0ABS9V1Z8_9BACT</name>
<comment type="caution">
    <text evidence="7">The sequence shown here is derived from an EMBL/GenBank/DDBJ whole genome shotgun (WGS) entry which is preliminary data.</text>
</comment>
<dbReference type="PANTHER" id="PTHR37422:SF13">
    <property type="entry name" value="LIPOPOLYSACCHARIDE BIOSYNTHESIS PROTEIN PA4999-RELATED"/>
    <property type="match status" value="1"/>
</dbReference>
<feature type="transmembrane region" description="Helical" evidence="5">
    <location>
        <begin position="383"/>
        <end position="402"/>
    </location>
</feature>
<organism evidence="7 8">
    <name type="scientific">Belliella filtrata</name>
    <dbReference type="NCBI Taxonomy" id="2923435"/>
    <lineage>
        <taxon>Bacteria</taxon>
        <taxon>Pseudomonadati</taxon>
        <taxon>Bacteroidota</taxon>
        <taxon>Cytophagia</taxon>
        <taxon>Cytophagales</taxon>
        <taxon>Cyclobacteriaceae</taxon>
        <taxon>Belliella</taxon>
    </lineage>
</organism>
<feature type="transmembrane region" description="Helical" evidence="5">
    <location>
        <begin position="133"/>
        <end position="155"/>
    </location>
</feature>
<dbReference type="Proteomes" id="UP001165489">
    <property type="component" value="Unassembled WGS sequence"/>
</dbReference>
<feature type="transmembrane region" description="Helical" evidence="5">
    <location>
        <begin position="106"/>
        <end position="126"/>
    </location>
</feature>
<keyword evidence="7" id="KW-0436">Ligase</keyword>
<dbReference type="EMBL" id="JAKZGP010000032">
    <property type="protein sequence ID" value="MCH7410244.1"/>
    <property type="molecule type" value="Genomic_DNA"/>
</dbReference>
<evidence type="ECO:0000256" key="2">
    <source>
        <dbReference type="ARBA" id="ARBA00022692"/>
    </source>
</evidence>
<evidence type="ECO:0000256" key="4">
    <source>
        <dbReference type="ARBA" id="ARBA00023136"/>
    </source>
</evidence>
<proteinExistence type="predicted"/>
<accession>A0ABS9V1Z8</accession>
<dbReference type="InterPro" id="IPR007016">
    <property type="entry name" value="O-antigen_ligase-rel_domated"/>
</dbReference>
<dbReference type="InterPro" id="IPR011990">
    <property type="entry name" value="TPR-like_helical_dom_sf"/>
</dbReference>
<evidence type="ECO:0000256" key="5">
    <source>
        <dbReference type="SAM" id="Phobius"/>
    </source>
</evidence>
<feature type="transmembrane region" description="Helical" evidence="5">
    <location>
        <begin position="351"/>
        <end position="371"/>
    </location>
</feature>
<comment type="subcellular location">
    <subcellularLocation>
        <location evidence="1">Membrane</location>
        <topology evidence="1">Multi-pass membrane protein</topology>
    </subcellularLocation>
</comment>
<dbReference type="PANTHER" id="PTHR37422">
    <property type="entry name" value="TEICHURONIC ACID BIOSYNTHESIS PROTEIN TUAE"/>
    <property type="match status" value="1"/>
</dbReference>
<dbReference type="GO" id="GO:0016874">
    <property type="term" value="F:ligase activity"/>
    <property type="evidence" value="ECO:0007669"/>
    <property type="project" value="UniProtKB-KW"/>
</dbReference>
<gene>
    <name evidence="7" type="ORF">MM239_12625</name>
</gene>
<feature type="transmembrane region" description="Helical" evidence="5">
    <location>
        <begin position="21"/>
        <end position="39"/>
    </location>
</feature>
<dbReference type="RefSeq" id="WP_241348611.1">
    <property type="nucleotide sequence ID" value="NZ_JAKZGP010000032.1"/>
</dbReference>
<keyword evidence="8" id="KW-1185">Reference proteome</keyword>
<dbReference type="SUPFAM" id="SSF48452">
    <property type="entry name" value="TPR-like"/>
    <property type="match status" value="1"/>
</dbReference>
<dbReference type="InterPro" id="IPR051533">
    <property type="entry name" value="WaaL-like"/>
</dbReference>
<keyword evidence="4 5" id="KW-0472">Membrane</keyword>
<evidence type="ECO:0000256" key="3">
    <source>
        <dbReference type="ARBA" id="ARBA00022989"/>
    </source>
</evidence>
<evidence type="ECO:0000256" key="1">
    <source>
        <dbReference type="ARBA" id="ARBA00004141"/>
    </source>
</evidence>
<feature type="domain" description="O-antigen ligase-related" evidence="6">
    <location>
        <begin position="217"/>
        <end position="365"/>
    </location>
</feature>
<reference evidence="7" key="1">
    <citation type="submission" date="2022-03" db="EMBL/GenBank/DDBJ databases">
        <title>De novo assembled genomes of Belliella spp. (Cyclobacteriaceae) strains.</title>
        <authorList>
            <person name="Szabo A."/>
            <person name="Korponai K."/>
            <person name="Felfoldi T."/>
        </authorList>
    </citation>
    <scope>NUCLEOTIDE SEQUENCE</scope>
    <source>
        <strain evidence="7">DSM 111904</strain>
    </source>
</reference>
<feature type="transmembrane region" description="Helical" evidence="5">
    <location>
        <begin position="207"/>
        <end position="226"/>
    </location>
</feature>
<evidence type="ECO:0000313" key="8">
    <source>
        <dbReference type="Proteomes" id="UP001165489"/>
    </source>
</evidence>